<dbReference type="EMBL" id="GBRH01200292">
    <property type="protein sequence ID" value="JAD97603.1"/>
    <property type="molecule type" value="Transcribed_RNA"/>
</dbReference>
<reference evidence="1" key="1">
    <citation type="submission" date="2014-09" db="EMBL/GenBank/DDBJ databases">
        <authorList>
            <person name="Magalhaes I.L.F."/>
            <person name="Oliveira U."/>
            <person name="Santos F.R."/>
            <person name="Vidigal T.H.D.A."/>
            <person name="Brescovit A.D."/>
            <person name="Santos A.J."/>
        </authorList>
    </citation>
    <scope>NUCLEOTIDE SEQUENCE</scope>
    <source>
        <tissue evidence="1">Shoot tissue taken approximately 20 cm above the soil surface</tissue>
    </source>
</reference>
<reference evidence="1" key="2">
    <citation type="journal article" date="2015" name="Data Brief">
        <title>Shoot transcriptome of the giant reed, Arundo donax.</title>
        <authorList>
            <person name="Barrero R.A."/>
            <person name="Guerrero F.D."/>
            <person name="Moolhuijzen P."/>
            <person name="Goolsby J.A."/>
            <person name="Tidwell J."/>
            <person name="Bellgard S.E."/>
            <person name="Bellgard M.I."/>
        </authorList>
    </citation>
    <scope>NUCLEOTIDE SEQUENCE</scope>
    <source>
        <tissue evidence="1">Shoot tissue taken approximately 20 cm above the soil surface</tissue>
    </source>
</reference>
<dbReference type="InterPro" id="IPR038837">
    <property type="entry name" value="tRNA_ligase_1"/>
</dbReference>
<dbReference type="GO" id="GO:0003972">
    <property type="term" value="F:RNA ligase (ATP) activity"/>
    <property type="evidence" value="ECO:0007669"/>
    <property type="project" value="InterPro"/>
</dbReference>
<protein>
    <submittedName>
        <fullName evidence="1">Uncharacterized protein</fullName>
    </submittedName>
</protein>
<name>A0A0A9EF52_ARUDO</name>
<dbReference type="AlphaFoldDB" id="A0A0A9EF52"/>
<dbReference type="GO" id="GO:0006388">
    <property type="term" value="P:tRNA splicing, via endonucleolytic cleavage and ligation"/>
    <property type="evidence" value="ECO:0007669"/>
    <property type="project" value="InterPro"/>
</dbReference>
<organism evidence="1">
    <name type="scientific">Arundo donax</name>
    <name type="common">Giant reed</name>
    <name type="synonym">Donax arundinaceus</name>
    <dbReference type="NCBI Taxonomy" id="35708"/>
    <lineage>
        <taxon>Eukaryota</taxon>
        <taxon>Viridiplantae</taxon>
        <taxon>Streptophyta</taxon>
        <taxon>Embryophyta</taxon>
        <taxon>Tracheophyta</taxon>
        <taxon>Spermatophyta</taxon>
        <taxon>Magnoliopsida</taxon>
        <taxon>Liliopsida</taxon>
        <taxon>Poales</taxon>
        <taxon>Poaceae</taxon>
        <taxon>PACMAD clade</taxon>
        <taxon>Arundinoideae</taxon>
        <taxon>Arundineae</taxon>
        <taxon>Arundo</taxon>
    </lineage>
</organism>
<sequence>MLDEWAVYIRRKYGNKPLSSSTYLSEAEPFLEQYASQPCKPGFDWGCW</sequence>
<evidence type="ECO:0000313" key="1">
    <source>
        <dbReference type="EMBL" id="JAD97603.1"/>
    </source>
</evidence>
<dbReference type="PANTHER" id="PTHR35460:SF1">
    <property type="entry name" value="TRNA LIGASE 1"/>
    <property type="match status" value="1"/>
</dbReference>
<proteinExistence type="predicted"/>
<accession>A0A0A9EF52</accession>
<dbReference type="PANTHER" id="PTHR35460">
    <property type="entry name" value="TRNA LIGASE 1"/>
    <property type="match status" value="1"/>
</dbReference>